<accession>A0A3E0A5N1</accession>
<evidence type="ECO:0000313" key="2">
    <source>
        <dbReference type="EMBL" id="REG01671.1"/>
    </source>
</evidence>
<dbReference type="AlphaFoldDB" id="A0A3E0A5N1"/>
<dbReference type="Pfam" id="PF20128">
    <property type="entry name" value="DUF6518"/>
    <property type="match status" value="1"/>
</dbReference>
<feature type="transmembrane region" description="Helical" evidence="1">
    <location>
        <begin position="62"/>
        <end position="84"/>
    </location>
</feature>
<dbReference type="EMBL" id="QUMQ01000001">
    <property type="protein sequence ID" value="REG01671.1"/>
    <property type="molecule type" value="Genomic_DNA"/>
</dbReference>
<comment type="caution">
    <text evidence="2">The sequence shown here is derived from an EMBL/GenBank/DDBJ whole genome shotgun (WGS) entry which is preliminary data.</text>
</comment>
<evidence type="ECO:0000256" key="1">
    <source>
        <dbReference type="SAM" id="Phobius"/>
    </source>
</evidence>
<gene>
    <name evidence="2" type="ORF">DFJ67_7756</name>
</gene>
<feature type="transmembrane region" description="Helical" evidence="1">
    <location>
        <begin position="126"/>
        <end position="143"/>
    </location>
</feature>
<feature type="transmembrane region" description="Helical" evidence="1">
    <location>
        <begin position="7"/>
        <end position="26"/>
    </location>
</feature>
<reference evidence="2 3" key="1">
    <citation type="submission" date="2018-08" db="EMBL/GenBank/DDBJ databases">
        <title>Sequencing the genomes of 1000 actinobacteria strains.</title>
        <authorList>
            <person name="Klenk H.-P."/>
        </authorList>
    </citation>
    <scope>NUCLEOTIDE SEQUENCE [LARGE SCALE GENOMIC DNA]</scope>
    <source>
        <strain evidence="2 3">DSM 44099</strain>
    </source>
</reference>
<keyword evidence="1" id="KW-0812">Transmembrane</keyword>
<keyword evidence="1" id="KW-0472">Membrane</keyword>
<name>A0A3E0A5N1_9ACTN</name>
<dbReference type="InterPro" id="IPR045393">
    <property type="entry name" value="DUF6518"/>
</dbReference>
<dbReference type="OrthoDB" id="3296224at2"/>
<organism evidence="2 3">
    <name type="scientific">Asanoa ferruginea</name>
    <dbReference type="NCBI Taxonomy" id="53367"/>
    <lineage>
        <taxon>Bacteria</taxon>
        <taxon>Bacillati</taxon>
        <taxon>Actinomycetota</taxon>
        <taxon>Actinomycetes</taxon>
        <taxon>Micromonosporales</taxon>
        <taxon>Micromonosporaceae</taxon>
        <taxon>Asanoa</taxon>
    </lineage>
</organism>
<feature type="transmembrane region" description="Helical" evidence="1">
    <location>
        <begin position="155"/>
        <end position="173"/>
    </location>
</feature>
<keyword evidence="1" id="KW-1133">Transmembrane helix</keyword>
<dbReference type="RefSeq" id="WP_116074078.1">
    <property type="nucleotide sequence ID" value="NZ_BONB01000055.1"/>
</dbReference>
<protein>
    <submittedName>
        <fullName evidence="2">Uncharacterized protein</fullName>
    </submittedName>
</protein>
<evidence type="ECO:0000313" key="3">
    <source>
        <dbReference type="Proteomes" id="UP000256913"/>
    </source>
</evidence>
<sequence length="203" mass="21514">MQVDRRLIPAAVVCGIALGFLDFVWIKFLPYPFADLGNSSAVWAVAAFAFGYRVRSGQARAALGAAVLLVVAVPSYYLAAALIQHDAVAVLWAPSSLLWMFFGIIAGALFGAAGVWARMSGWRQRVGVALPSAVLFAEAAVQARRIGDPNYDNPLWLVVLRAALGLLVILLTVRSTRQRAIVLGVALLLAVVGFAAFSVAGFG</sequence>
<feature type="transmembrane region" description="Helical" evidence="1">
    <location>
        <begin position="180"/>
        <end position="202"/>
    </location>
</feature>
<dbReference type="Proteomes" id="UP000256913">
    <property type="component" value="Unassembled WGS sequence"/>
</dbReference>
<feature type="transmembrane region" description="Helical" evidence="1">
    <location>
        <begin position="32"/>
        <end position="50"/>
    </location>
</feature>
<keyword evidence="3" id="KW-1185">Reference proteome</keyword>
<proteinExistence type="predicted"/>
<feature type="transmembrane region" description="Helical" evidence="1">
    <location>
        <begin position="96"/>
        <end position="117"/>
    </location>
</feature>